<sequence length="862" mass="95456">MNTKKALSLLFFILLFALTPNAFAQTNYADVRVDELSDAQIRQLMQRAESIGYSDAQLEQMAAAQGMPQAEIQKLRVRVQKIRSNQNANPDNANKQQQQGTFPAGNNQDGNAARSYNNQQNQYNQNQYSQNQYNNPDSLSNNGLNRETQRQREIQAMFDNLKPKVFGAELFKNSNITFEPNLRMATPKSYVVGPDDELLVDLTGDNEANYRLPVSPDGTIRVQYVGIVSVGGLSIEQATAKIRTAMSKTYPALRTGRSSVAVNLGNIRGIKVVLTGEVVKPGTYTLPSLATVFNALYASGGPSENGSFRKIQVIRNNRVVSTIDTYDFLVNGLQKGNVRLQDQDVIHIPVYETRIEVAGEVKRPALFEALRGDDIQDVLNFAGGFNTRAYTSRIKVLQNTEKERRITDIASTDFASYVPKNGDKYIVEEILDRFENRVEIAGAVFRPGLYELEKGLTLRGLINKAEGLKEDAFLNRGYINRLNMDNTLSLISFDVSKIIAGSTNDIPLQREDKVTISSLFDLRDEYKVMIQGEVRDSGTYVYADNMSLEDLIQMAGGFREGATPNRVEISRRIKNSDAQSASAVTAEVFTVNIDQNLKLSDQTFVLKPFDVISVRSSEGYQVQRQVTLEGEVLYPGTYTITRKDERISDLIKRAGGLTPTGYAEGASLKRPGPKPLMNEKGRNAINDEDEEAKKFLNLKRVQQAGVKDTLSSDVEQRLIQSDLVGIELATILKNPGSKSDLIMEDGDVIRVPKQLQTVKVTGEVLNPNNIVYASGKGFKQYVNGAGGFTSTALRRGAYIKYANGSVESARKFLFFNNYPKVKPGAEILVPKRALTERLTAQGWIGIGTAVASMAAIIVSLLR</sequence>
<evidence type="ECO:0000256" key="2">
    <source>
        <dbReference type="SAM" id="MobiDB-lite"/>
    </source>
</evidence>
<keyword evidence="3" id="KW-0812">Transmembrane</keyword>
<accession>A0A916UAH3</accession>
<dbReference type="InterPro" id="IPR003715">
    <property type="entry name" value="Poly_export_N"/>
</dbReference>
<keyword evidence="3" id="KW-1133">Transmembrane helix</keyword>
<reference evidence="7" key="1">
    <citation type="journal article" date="2014" name="Int. J. Syst. Evol. Microbiol.">
        <title>Complete genome sequence of Corynebacterium casei LMG S-19264T (=DSM 44701T), isolated from a smear-ripened cheese.</title>
        <authorList>
            <consortium name="US DOE Joint Genome Institute (JGI-PGF)"/>
            <person name="Walter F."/>
            <person name="Albersmeier A."/>
            <person name="Kalinowski J."/>
            <person name="Ruckert C."/>
        </authorList>
    </citation>
    <scope>NUCLEOTIDE SEQUENCE</scope>
    <source>
        <strain evidence="7">CGMCC 1.15343</strain>
    </source>
</reference>
<evidence type="ECO:0000259" key="6">
    <source>
        <dbReference type="Pfam" id="PF10531"/>
    </source>
</evidence>
<evidence type="ECO:0000256" key="1">
    <source>
        <dbReference type="ARBA" id="ARBA00022729"/>
    </source>
</evidence>
<evidence type="ECO:0000259" key="5">
    <source>
        <dbReference type="Pfam" id="PF02563"/>
    </source>
</evidence>
<dbReference type="InterPro" id="IPR049712">
    <property type="entry name" value="Poly_export"/>
</dbReference>
<dbReference type="PANTHER" id="PTHR33619:SF3">
    <property type="entry name" value="POLYSACCHARIDE EXPORT PROTEIN GFCE-RELATED"/>
    <property type="match status" value="1"/>
</dbReference>
<dbReference type="Pfam" id="PF10531">
    <property type="entry name" value="SLBB"/>
    <property type="match status" value="6"/>
</dbReference>
<keyword evidence="1 4" id="KW-0732">Signal</keyword>
<feature type="domain" description="Soluble ligand binding" evidence="6">
    <location>
        <begin position="272"/>
        <end position="316"/>
    </location>
</feature>
<feature type="domain" description="Soluble ligand binding" evidence="6">
    <location>
        <begin position="438"/>
        <end position="473"/>
    </location>
</feature>
<evidence type="ECO:0000256" key="4">
    <source>
        <dbReference type="SAM" id="SignalP"/>
    </source>
</evidence>
<dbReference type="InterPro" id="IPR019554">
    <property type="entry name" value="Soluble_ligand-bd"/>
</dbReference>
<proteinExistence type="predicted"/>
<feature type="domain" description="Soluble ligand binding" evidence="6">
    <location>
        <begin position="527"/>
        <end position="574"/>
    </location>
</feature>
<feature type="domain" description="Polysaccharide export protein N-terminal" evidence="5">
    <location>
        <begin position="186"/>
        <end position="250"/>
    </location>
</feature>
<name>A0A916UAH3_9SPHI</name>
<gene>
    <name evidence="7" type="ORF">GCM10011387_18490</name>
</gene>
<feature type="transmembrane region" description="Helical" evidence="3">
    <location>
        <begin position="842"/>
        <end position="861"/>
    </location>
</feature>
<dbReference type="RefSeq" id="WP_188626595.1">
    <property type="nucleotide sequence ID" value="NZ_BMIL01000005.1"/>
</dbReference>
<dbReference type="EMBL" id="BMIL01000005">
    <property type="protein sequence ID" value="GGC65158.1"/>
    <property type="molecule type" value="Genomic_DNA"/>
</dbReference>
<evidence type="ECO:0000313" key="8">
    <source>
        <dbReference type="Proteomes" id="UP000651668"/>
    </source>
</evidence>
<evidence type="ECO:0000256" key="3">
    <source>
        <dbReference type="SAM" id="Phobius"/>
    </source>
</evidence>
<dbReference type="Gene3D" id="3.10.560.10">
    <property type="entry name" value="Outer membrane lipoprotein wza domain like"/>
    <property type="match status" value="6"/>
</dbReference>
<protein>
    <submittedName>
        <fullName evidence="7">Capsule polysaccharide transporter</fullName>
    </submittedName>
</protein>
<feature type="domain" description="Soluble ligand binding" evidence="6">
    <location>
        <begin position="758"/>
        <end position="795"/>
    </location>
</feature>
<feature type="domain" description="Soluble ligand binding" evidence="6">
    <location>
        <begin position="626"/>
        <end position="671"/>
    </location>
</feature>
<feature type="domain" description="Soluble ligand binding" evidence="6">
    <location>
        <begin position="355"/>
        <end position="398"/>
    </location>
</feature>
<dbReference type="Pfam" id="PF02563">
    <property type="entry name" value="Poly_export"/>
    <property type="match status" value="1"/>
</dbReference>
<dbReference type="AlphaFoldDB" id="A0A916UAH3"/>
<feature type="compositionally biased region" description="Polar residues" evidence="2">
    <location>
        <begin position="85"/>
        <end position="110"/>
    </location>
</feature>
<keyword evidence="3" id="KW-0472">Membrane</keyword>
<keyword evidence="8" id="KW-1185">Reference proteome</keyword>
<feature type="signal peptide" evidence="4">
    <location>
        <begin position="1"/>
        <end position="24"/>
    </location>
</feature>
<dbReference type="GO" id="GO:0015159">
    <property type="term" value="F:polysaccharide transmembrane transporter activity"/>
    <property type="evidence" value="ECO:0007669"/>
    <property type="project" value="InterPro"/>
</dbReference>
<comment type="caution">
    <text evidence="7">The sequence shown here is derived from an EMBL/GenBank/DDBJ whole genome shotgun (WGS) entry which is preliminary data.</text>
</comment>
<feature type="chain" id="PRO_5037932184" evidence="4">
    <location>
        <begin position="25"/>
        <end position="862"/>
    </location>
</feature>
<dbReference type="PANTHER" id="PTHR33619">
    <property type="entry name" value="POLYSACCHARIDE EXPORT PROTEIN GFCE-RELATED"/>
    <property type="match status" value="1"/>
</dbReference>
<evidence type="ECO:0000313" key="7">
    <source>
        <dbReference type="EMBL" id="GGC65158.1"/>
    </source>
</evidence>
<organism evidence="7 8">
    <name type="scientific">Pedobacter quisquiliarum</name>
    <dbReference type="NCBI Taxonomy" id="1834438"/>
    <lineage>
        <taxon>Bacteria</taxon>
        <taxon>Pseudomonadati</taxon>
        <taxon>Bacteroidota</taxon>
        <taxon>Sphingobacteriia</taxon>
        <taxon>Sphingobacteriales</taxon>
        <taxon>Sphingobacteriaceae</taxon>
        <taxon>Pedobacter</taxon>
    </lineage>
</organism>
<dbReference type="Proteomes" id="UP000651668">
    <property type="component" value="Unassembled WGS sequence"/>
</dbReference>
<reference evidence="7" key="2">
    <citation type="submission" date="2020-09" db="EMBL/GenBank/DDBJ databases">
        <authorList>
            <person name="Sun Q."/>
            <person name="Zhou Y."/>
        </authorList>
    </citation>
    <scope>NUCLEOTIDE SEQUENCE</scope>
    <source>
        <strain evidence="7">CGMCC 1.15343</strain>
    </source>
</reference>
<dbReference type="Gene3D" id="3.30.1950.10">
    <property type="entry name" value="wza like domain"/>
    <property type="match status" value="1"/>
</dbReference>
<feature type="region of interest" description="Disordered" evidence="2">
    <location>
        <begin position="85"/>
        <end position="115"/>
    </location>
</feature>